<gene>
    <name evidence="6" type="ORF">CJP74_02230</name>
</gene>
<dbReference type="InterPro" id="IPR002577">
    <property type="entry name" value="HTH_HxlR"/>
</dbReference>
<dbReference type="PANTHER" id="PTHR33204:SF29">
    <property type="entry name" value="TRANSCRIPTIONAL REGULATOR"/>
    <property type="match status" value="1"/>
</dbReference>
<organism evidence="6 7">
    <name type="scientific">Psittacicella melopsittaci</name>
    <dbReference type="NCBI Taxonomy" id="2028576"/>
    <lineage>
        <taxon>Bacteria</taxon>
        <taxon>Pseudomonadati</taxon>
        <taxon>Pseudomonadota</taxon>
        <taxon>Gammaproteobacteria</taxon>
        <taxon>Pasteurellales</taxon>
        <taxon>Psittacicellaceae</taxon>
        <taxon>Psittacicella</taxon>
    </lineage>
</organism>
<evidence type="ECO:0000313" key="6">
    <source>
        <dbReference type="EMBL" id="RIY33265.1"/>
    </source>
</evidence>
<evidence type="ECO:0000256" key="1">
    <source>
        <dbReference type="ARBA" id="ARBA00023015"/>
    </source>
</evidence>
<dbReference type="InterPro" id="IPR036388">
    <property type="entry name" value="WH-like_DNA-bd_sf"/>
</dbReference>
<dbReference type="EMBL" id="NRJH01000018">
    <property type="protein sequence ID" value="RIY33265.1"/>
    <property type="molecule type" value="Genomic_DNA"/>
</dbReference>
<dbReference type="InterPro" id="IPR036390">
    <property type="entry name" value="WH_DNA-bd_sf"/>
</dbReference>
<keyword evidence="4" id="KW-0472">Membrane</keyword>
<evidence type="ECO:0000256" key="3">
    <source>
        <dbReference type="ARBA" id="ARBA00023163"/>
    </source>
</evidence>
<dbReference type="AlphaFoldDB" id="A0A3A1Y6L9"/>
<dbReference type="PROSITE" id="PS51118">
    <property type="entry name" value="HTH_HXLR"/>
    <property type="match status" value="1"/>
</dbReference>
<dbReference type="Gene3D" id="1.10.10.10">
    <property type="entry name" value="Winged helix-like DNA-binding domain superfamily/Winged helix DNA-binding domain"/>
    <property type="match status" value="1"/>
</dbReference>
<dbReference type="Proteomes" id="UP000266258">
    <property type="component" value="Unassembled WGS sequence"/>
</dbReference>
<dbReference type="OrthoDB" id="9807069at2"/>
<keyword evidence="2" id="KW-0238">DNA-binding</keyword>
<dbReference type="Pfam" id="PF01638">
    <property type="entry name" value="HxlR"/>
    <property type="match status" value="1"/>
</dbReference>
<reference evidence="6 7" key="1">
    <citation type="submission" date="2017-08" db="EMBL/GenBank/DDBJ databases">
        <title>Reclassification of Bisgaard taxon 37 and 44.</title>
        <authorList>
            <person name="Christensen H."/>
        </authorList>
    </citation>
    <scope>NUCLEOTIDE SEQUENCE [LARGE SCALE GENOMIC DNA]</scope>
    <source>
        <strain evidence="6 7">B96_4</strain>
    </source>
</reference>
<protein>
    <submittedName>
        <fullName evidence="6">Transcriptional regulator</fullName>
    </submittedName>
</protein>
<evidence type="ECO:0000259" key="5">
    <source>
        <dbReference type="PROSITE" id="PS51118"/>
    </source>
</evidence>
<dbReference type="PANTHER" id="PTHR33204">
    <property type="entry name" value="TRANSCRIPTIONAL REGULATOR, MARR FAMILY"/>
    <property type="match status" value="1"/>
</dbReference>
<keyword evidence="4" id="KW-0812">Transmembrane</keyword>
<evidence type="ECO:0000313" key="7">
    <source>
        <dbReference type="Proteomes" id="UP000266258"/>
    </source>
</evidence>
<keyword evidence="3" id="KW-0804">Transcription</keyword>
<sequence length="113" mass="13501">MSICYVENYSKLSDTPFGYTLSMLSGKWRLVILYFLYEIETIRFNELQRKIDNITYRTLSKELKAMEKDGLVVRKEYKQVPPKVEYSLTEKGKSLYPIMEQMCAWGYQRKKES</sequence>
<comment type="caution">
    <text evidence="6">The sequence shown here is derived from an EMBL/GenBank/DDBJ whole genome shotgun (WGS) entry which is preliminary data.</text>
</comment>
<dbReference type="InterPro" id="IPR011991">
    <property type="entry name" value="ArsR-like_HTH"/>
</dbReference>
<feature type="transmembrane region" description="Helical" evidence="4">
    <location>
        <begin position="17"/>
        <end position="37"/>
    </location>
</feature>
<feature type="domain" description="HTH hxlR-type" evidence="5">
    <location>
        <begin position="15"/>
        <end position="113"/>
    </location>
</feature>
<dbReference type="GO" id="GO:0003677">
    <property type="term" value="F:DNA binding"/>
    <property type="evidence" value="ECO:0007669"/>
    <property type="project" value="UniProtKB-KW"/>
</dbReference>
<keyword evidence="1" id="KW-0805">Transcription regulation</keyword>
<dbReference type="CDD" id="cd00090">
    <property type="entry name" value="HTH_ARSR"/>
    <property type="match status" value="1"/>
</dbReference>
<name>A0A3A1Y6L9_9GAMM</name>
<dbReference type="RefSeq" id="WP_119496655.1">
    <property type="nucleotide sequence ID" value="NZ_NRJH01000018.1"/>
</dbReference>
<accession>A0A3A1Y6L9</accession>
<dbReference type="SUPFAM" id="SSF46785">
    <property type="entry name" value="Winged helix' DNA-binding domain"/>
    <property type="match status" value="1"/>
</dbReference>
<proteinExistence type="predicted"/>
<keyword evidence="4" id="KW-1133">Transmembrane helix</keyword>
<evidence type="ECO:0000256" key="2">
    <source>
        <dbReference type="ARBA" id="ARBA00023125"/>
    </source>
</evidence>
<evidence type="ECO:0000256" key="4">
    <source>
        <dbReference type="SAM" id="Phobius"/>
    </source>
</evidence>
<keyword evidence="7" id="KW-1185">Reference proteome</keyword>
<dbReference type="GO" id="GO:0006355">
    <property type="term" value="P:regulation of DNA-templated transcription"/>
    <property type="evidence" value="ECO:0007669"/>
    <property type="project" value="UniProtKB-ARBA"/>
</dbReference>